<dbReference type="SUPFAM" id="SSF54211">
    <property type="entry name" value="Ribosomal protein S5 domain 2-like"/>
    <property type="match status" value="1"/>
</dbReference>
<keyword evidence="9" id="KW-1185">Reference proteome</keyword>
<comment type="subunit">
    <text evidence="6">Consists of a catalytic RNA component (M1 or rnpB) and a protein subunit.</text>
</comment>
<dbReference type="GO" id="GO:0004526">
    <property type="term" value="F:ribonuclease P activity"/>
    <property type="evidence" value="ECO:0007669"/>
    <property type="project" value="UniProtKB-UniRule"/>
</dbReference>
<evidence type="ECO:0000256" key="2">
    <source>
        <dbReference type="ARBA" id="ARBA00022722"/>
    </source>
</evidence>
<name>A0AAU9DGZ3_9LACO</name>
<evidence type="ECO:0000256" key="5">
    <source>
        <dbReference type="ARBA" id="ARBA00022884"/>
    </source>
</evidence>
<organism evidence="8 9">
    <name type="scientific">Xylocopilactobacillus apis</name>
    <dbReference type="NCBI Taxonomy" id="2932183"/>
    <lineage>
        <taxon>Bacteria</taxon>
        <taxon>Bacillati</taxon>
        <taxon>Bacillota</taxon>
        <taxon>Bacilli</taxon>
        <taxon>Lactobacillales</taxon>
        <taxon>Lactobacillaceae</taxon>
        <taxon>Xylocopilactobacillus</taxon>
    </lineage>
</organism>
<evidence type="ECO:0000256" key="4">
    <source>
        <dbReference type="ARBA" id="ARBA00022801"/>
    </source>
</evidence>
<comment type="similarity">
    <text evidence="6">Belongs to the RnpA family.</text>
</comment>
<dbReference type="KEGG" id="xak:KIMC2_21180"/>
<dbReference type="PANTHER" id="PTHR33992">
    <property type="entry name" value="RIBONUCLEASE P PROTEIN COMPONENT"/>
    <property type="match status" value="1"/>
</dbReference>
<keyword evidence="5 6" id="KW-0694">RNA-binding</keyword>
<dbReference type="AlphaFoldDB" id="A0AAU9DGZ3"/>
<dbReference type="InterPro" id="IPR020568">
    <property type="entry name" value="Ribosomal_Su5_D2-typ_SF"/>
</dbReference>
<comment type="function">
    <text evidence="6">RNaseP catalyzes the removal of the 5'-leader sequence from pre-tRNA to produce the mature 5'-terminus. It can also cleave other RNA substrates such as 4.5S RNA. The protein component plays an auxiliary but essential role in vivo by binding to the 5'-leader sequence and broadening the substrate specificity of the ribozyme.</text>
</comment>
<dbReference type="NCBIfam" id="TIGR00188">
    <property type="entry name" value="rnpA"/>
    <property type="match status" value="1"/>
</dbReference>
<dbReference type="GO" id="GO:0001682">
    <property type="term" value="P:tRNA 5'-leader removal"/>
    <property type="evidence" value="ECO:0007669"/>
    <property type="project" value="UniProtKB-UniRule"/>
</dbReference>
<sequence>MALKKSYRIKRENEFQLVYASQNSVANRYFVVYRIVKEGQSHFRAGISVGKKISKLSVDRNRIKRYITQALFNHRDELPKEIDFIIIARKKTIELDSFGVEKNLIHCLNLAHLISQQEETS</sequence>
<dbReference type="Gene3D" id="3.30.230.10">
    <property type="match status" value="1"/>
</dbReference>
<dbReference type="GO" id="GO:0000049">
    <property type="term" value="F:tRNA binding"/>
    <property type="evidence" value="ECO:0007669"/>
    <property type="project" value="UniProtKB-UniRule"/>
</dbReference>
<dbReference type="GO" id="GO:0042781">
    <property type="term" value="F:3'-tRNA processing endoribonuclease activity"/>
    <property type="evidence" value="ECO:0007669"/>
    <property type="project" value="TreeGrafter"/>
</dbReference>
<protein>
    <recommendedName>
        <fullName evidence="6 7">Ribonuclease P protein component</fullName>
        <shortName evidence="6">RNase P protein</shortName>
        <shortName evidence="6">RNaseP protein</shortName>
        <ecNumber evidence="6 7">3.1.26.5</ecNumber>
    </recommendedName>
    <alternativeName>
        <fullName evidence="6">Protein C5</fullName>
    </alternativeName>
</protein>
<dbReference type="Proteomes" id="UP001321804">
    <property type="component" value="Chromosome"/>
</dbReference>
<evidence type="ECO:0000256" key="7">
    <source>
        <dbReference type="NCBIfam" id="TIGR00188"/>
    </source>
</evidence>
<reference evidence="8 9" key="1">
    <citation type="journal article" date="2023" name="Microbiol. Spectr.">
        <title>Symbiosis of Carpenter Bees with Uncharacterized Lactic Acid Bacteria Showing NAD Auxotrophy.</title>
        <authorList>
            <person name="Kawasaki S."/>
            <person name="Ozawa K."/>
            <person name="Mori T."/>
            <person name="Yamamoto A."/>
            <person name="Ito M."/>
            <person name="Ohkuma M."/>
            <person name="Sakamoto M."/>
            <person name="Matsutani M."/>
        </authorList>
    </citation>
    <scope>NUCLEOTIDE SEQUENCE [LARGE SCALE GENOMIC DNA]</scope>
    <source>
        <strain evidence="8 9">KimC2</strain>
    </source>
</reference>
<gene>
    <name evidence="6" type="primary">rnpA</name>
    <name evidence="8" type="ORF">KIMC2_21180</name>
</gene>
<dbReference type="PANTHER" id="PTHR33992:SF1">
    <property type="entry name" value="RIBONUCLEASE P PROTEIN COMPONENT"/>
    <property type="match status" value="1"/>
</dbReference>
<dbReference type="GO" id="GO:0030677">
    <property type="term" value="C:ribonuclease P complex"/>
    <property type="evidence" value="ECO:0007669"/>
    <property type="project" value="TreeGrafter"/>
</dbReference>
<dbReference type="RefSeq" id="WP_317696722.1">
    <property type="nucleotide sequence ID" value="NZ_AP026801.1"/>
</dbReference>
<dbReference type="EC" id="3.1.26.5" evidence="6 7"/>
<evidence type="ECO:0000256" key="1">
    <source>
        <dbReference type="ARBA" id="ARBA00022694"/>
    </source>
</evidence>
<keyword evidence="1 6" id="KW-0819">tRNA processing</keyword>
<keyword evidence="3 6" id="KW-0255">Endonuclease</keyword>
<keyword evidence="4 6" id="KW-0378">Hydrolase</keyword>
<dbReference type="InterPro" id="IPR000100">
    <property type="entry name" value="RNase_P"/>
</dbReference>
<dbReference type="Pfam" id="PF00825">
    <property type="entry name" value="Ribonuclease_P"/>
    <property type="match status" value="1"/>
</dbReference>
<dbReference type="HAMAP" id="MF_00227">
    <property type="entry name" value="RNase_P"/>
    <property type="match status" value="1"/>
</dbReference>
<comment type="catalytic activity">
    <reaction evidence="6">
        <text>Endonucleolytic cleavage of RNA, removing 5'-extranucleotides from tRNA precursor.</text>
        <dbReference type="EC" id="3.1.26.5"/>
    </reaction>
</comment>
<dbReference type="InterPro" id="IPR014721">
    <property type="entry name" value="Ribsml_uS5_D2-typ_fold_subgr"/>
</dbReference>
<proteinExistence type="inferred from homology"/>
<evidence type="ECO:0000256" key="6">
    <source>
        <dbReference type="HAMAP-Rule" id="MF_00227"/>
    </source>
</evidence>
<keyword evidence="2 6" id="KW-0540">Nuclease</keyword>
<evidence type="ECO:0000313" key="9">
    <source>
        <dbReference type="Proteomes" id="UP001321804"/>
    </source>
</evidence>
<dbReference type="EMBL" id="AP026801">
    <property type="protein sequence ID" value="BDR57556.1"/>
    <property type="molecule type" value="Genomic_DNA"/>
</dbReference>
<evidence type="ECO:0000313" key="8">
    <source>
        <dbReference type="EMBL" id="BDR57556.1"/>
    </source>
</evidence>
<accession>A0AAU9DGZ3</accession>
<evidence type="ECO:0000256" key="3">
    <source>
        <dbReference type="ARBA" id="ARBA00022759"/>
    </source>
</evidence>